<dbReference type="InterPro" id="IPR011047">
    <property type="entry name" value="Quinoprotein_ADH-like_sf"/>
</dbReference>
<feature type="compositionally biased region" description="Low complexity" evidence="2">
    <location>
        <begin position="440"/>
        <end position="455"/>
    </location>
</feature>
<comment type="caution">
    <text evidence="3">The sequence shown here is derived from an EMBL/GenBank/DDBJ whole genome shotgun (WGS) entry which is preliminary data.</text>
</comment>
<gene>
    <name evidence="3" type="ORF">PGLA1383_LOCUS33389</name>
</gene>
<reference evidence="3" key="1">
    <citation type="submission" date="2021-02" db="EMBL/GenBank/DDBJ databases">
        <authorList>
            <person name="Dougan E. K."/>
            <person name="Rhodes N."/>
            <person name="Thang M."/>
            <person name="Chan C."/>
        </authorList>
    </citation>
    <scope>NUCLEOTIDE SEQUENCE</scope>
</reference>
<dbReference type="SUPFAM" id="SSF50998">
    <property type="entry name" value="Quinoprotein alcohol dehydrogenase-like"/>
    <property type="match status" value="1"/>
</dbReference>
<proteinExistence type="predicted"/>
<feature type="region of interest" description="Disordered" evidence="2">
    <location>
        <begin position="1024"/>
        <end position="1049"/>
    </location>
</feature>
<dbReference type="InterPro" id="IPR015943">
    <property type="entry name" value="WD40/YVTN_repeat-like_dom_sf"/>
</dbReference>
<dbReference type="Proteomes" id="UP000654075">
    <property type="component" value="Unassembled WGS sequence"/>
</dbReference>
<accession>A0A813FPL7</accession>
<feature type="coiled-coil region" evidence="1">
    <location>
        <begin position="1123"/>
        <end position="1151"/>
    </location>
</feature>
<feature type="compositionally biased region" description="Low complexity" evidence="2">
    <location>
        <begin position="403"/>
        <end position="427"/>
    </location>
</feature>
<feature type="non-terminal residue" evidence="3">
    <location>
        <position position="1"/>
    </location>
</feature>
<sequence>LQCSKSLLAWGLWCSRHERGRHCSLSEKTMTMSRPGRCPSCNFRAVRRVAINASGTTAAVFDACGGLRILDLKSGSHRRALQEAPPGGALCFARGLRDEILYSVANRVRVVDAETCQLLTSLLGHRHAVTFAAAAGDFAVTSSSEATMIWRLSDWTSVRTLSLGLSGPVAAAQLGPQGLQVAILSALPMSGLCAALSVWDTGGEGKLLAELALPAAGVDGQPLVCLPQLALGDGFVAAAGTASAAGHPESNVRKGTRGFLVLWHLLRLGHCKGALGQHSCGEAVVLQMPFPVVQVLARQMLLFVADSSGVHIVSPETEQVVQNLRLPGLKQFDLDATGTHAALLRALPSSSGPVEAQTFSQQGSLELRRFLTRAAGEGAGKAYPCTGRRLPRLPFASVMKLRQQQQQQQQQQLHGGQRAGARAAPAPNSQEPVQCALPRSSSSWSSASGCSTTDSSDAEAGNLQRVSSFGGRSSSSSRSGGAAARQQNPQVSEEERRMACGRLESFLRRHGSFPANTRARAWQLLLQLPRNEPACQVLDRAAQEWAPGTGLASAPGEGENLGRGSSEPEEGGGSCAASVLRRLEGWSTGLAGVAWLPGLVGFAAQAFSDDGVLAFEMCACLLLNWASPWLDTFPGPPVEAFAHAEELLNSCDPQLASHLRCLTAAAAGTGRPEGVTSGVAGGTPGETKRSSTEAEPAVGQTQWKDPTVPGLSQSVLWPMARTLLTGCLQQSVWLILWDHLVLHWREPWLLGVAMVAVLRCLRHLVLALPAGSCTSSDDTSGLKGFLRSPRQVDQVQLIREFHDLRDRCLIMELPEVWVRTPSLQRQPRPLPLPSHGGYPSLVGGPHLVLDYLASERRLARAEGSLAALTAAEASRSRQSLETLAAEEHLLRTEQAKVLRAERAKLELMKDTTLQHVATRRTEMHASGKARIRLLDTAWNASSAALGHQALLQEAEAAARAEEDRRRRMGAKVEEDAWRQHVEFTDLESWASKQLGGLVRGNRAQSAKQQLHQELRQRMELGERRAELQRRQHSSDAQKEQSQAAAALQRHLEEDQKQSLNLLRQEAGGEFELESLRQQVRLLRAERARAGRTEAAERQAEAAVSHRGHRQRLAADAASSAAGAEGKLLELREAQKQRLQQQQQSLGEAKHAAWQSLERQEEELYDDLLADERQNFQGLVRGAQVQDELAAQEVEERLGVDLARLGKVRLEPPQASGDWSGDLSDLSVLSETS</sequence>
<organism evidence="3 4">
    <name type="scientific">Polarella glacialis</name>
    <name type="common">Dinoflagellate</name>
    <dbReference type="NCBI Taxonomy" id="89957"/>
    <lineage>
        <taxon>Eukaryota</taxon>
        <taxon>Sar</taxon>
        <taxon>Alveolata</taxon>
        <taxon>Dinophyceae</taxon>
        <taxon>Suessiales</taxon>
        <taxon>Suessiaceae</taxon>
        <taxon>Polarella</taxon>
    </lineage>
</organism>
<feature type="region of interest" description="Disordered" evidence="2">
    <location>
        <begin position="399"/>
        <end position="496"/>
    </location>
</feature>
<feature type="region of interest" description="Disordered" evidence="2">
    <location>
        <begin position="671"/>
        <end position="704"/>
    </location>
</feature>
<evidence type="ECO:0000313" key="3">
    <source>
        <dbReference type="EMBL" id="CAE8615682.1"/>
    </source>
</evidence>
<feature type="compositionally biased region" description="Basic and acidic residues" evidence="2">
    <location>
        <begin position="1090"/>
        <end position="1099"/>
    </location>
</feature>
<dbReference type="AlphaFoldDB" id="A0A813FPL7"/>
<protein>
    <recommendedName>
        <fullName evidence="5">TBC1 domain family member 31</fullName>
    </recommendedName>
</protein>
<feature type="region of interest" description="Disordered" evidence="2">
    <location>
        <begin position="547"/>
        <end position="574"/>
    </location>
</feature>
<feature type="region of interest" description="Disordered" evidence="2">
    <location>
        <begin position="1210"/>
        <end position="1232"/>
    </location>
</feature>
<evidence type="ECO:0000313" key="4">
    <source>
        <dbReference type="Proteomes" id="UP000654075"/>
    </source>
</evidence>
<evidence type="ECO:0000256" key="1">
    <source>
        <dbReference type="SAM" id="Coils"/>
    </source>
</evidence>
<name>A0A813FPL7_POLGL</name>
<dbReference type="OrthoDB" id="5578278at2759"/>
<dbReference type="Gene3D" id="2.130.10.10">
    <property type="entry name" value="YVTN repeat-like/Quinoprotein amine dehydrogenase"/>
    <property type="match status" value="1"/>
</dbReference>
<feature type="region of interest" description="Disordered" evidence="2">
    <location>
        <begin position="1090"/>
        <end position="1118"/>
    </location>
</feature>
<feature type="compositionally biased region" description="Low complexity" evidence="2">
    <location>
        <begin position="467"/>
        <end position="485"/>
    </location>
</feature>
<evidence type="ECO:0000256" key="2">
    <source>
        <dbReference type="SAM" id="MobiDB-lite"/>
    </source>
</evidence>
<keyword evidence="1" id="KW-0175">Coiled coil</keyword>
<evidence type="ECO:0008006" key="5">
    <source>
        <dbReference type="Google" id="ProtNLM"/>
    </source>
</evidence>
<dbReference type="EMBL" id="CAJNNV010025686">
    <property type="protein sequence ID" value="CAE8615682.1"/>
    <property type="molecule type" value="Genomic_DNA"/>
</dbReference>
<keyword evidence="4" id="KW-1185">Reference proteome</keyword>
<feature type="compositionally biased region" description="Low complexity" evidence="2">
    <location>
        <begin position="1215"/>
        <end position="1232"/>
    </location>
</feature>
<feature type="compositionally biased region" description="Basic and acidic residues" evidence="2">
    <location>
        <begin position="1024"/>
        <end position="1038"/>
    </location>
</feature>